<evidence type="ECO:0000313" key="2">
    <source>
        <dbReference type="EMBL" id="KAK7386418.1"/>
    </source>
</evidence>
<name>A0AAN9S0W8_PSOTE</name>
<dbReference type="AlphaFoldDB" id="A0AAN9S0W8"/>
<gene>
    <name evidence="2" type="ORF">VNO78_26636</name>
</gene>
<keyword evidence="1" id="KW-1133">Transmembrane helix</keyword>
<proteinExistence type="predicted"/>
<organism evidence="2 3">
    <name type="scientific">Psophocarpus tetragonolobus</name>
    <name type="common">Winged bean</name>
    <name type="synonym">Dolichos tetragonolobus</name>
    <dbReference type="NCBI Taxonomy" id="3891"/>
    <lineage>
        <taxon>Eukaryota</taxon>
        <taxon>Viridiplantae</taxon>
        <taxon>Streptophyta</taxon>
        <taxon>Embryophyta</taxon>
        <taxon>Tracheophyta</taxon>
        <taxon>Spermatophyta</taxon>
        <taxon>Magnoliopsida</taxon>
        <taxon>eudicotyledons</taxon>
        <taxon>Gunneridae</taxon>
        <taxon>Pentapetalae</taxon>
        <taxon>rosids</taxon>
        <taxon>fabids</taxon>
        <taxon>Fabales</taxon>
        <taxon>Fabaceae</taxon>
        <taxon>Papilionoideae</taxon>
        <taxon>50 kb inversion clade</taxon>
        <taxon>NPAAA clade</taxon>
        <taxon>indigoferoid/millettioid clade</taxon>
        <taxon>Phaseoleae</taxon>
        <taxon>Psophocarpus</taxon>
    </lineage>
</organism>
<accession>A0AAN9S0W8</accession>
<reference evidence="2 3" key="1">
    <citation type="submission" date="2024-01" db="EMBL/GenBank/DDBJ databases">
        <title>The genomes of 5 underutilized Papilionoideae crops provide insights into root nodulation and disease resistanc.</title>
        <authorList>
            <person name="Jiang F."/>
        </authorList>
    </citation>
    <scope>NUCLEOTIDE SEQUENCE [LARGE SCALE GENOMIC DNA]</scope>
    <source>
        <strain evidence="2">DUOXIRENSHENG_FW03</strain>
        <tissue evidence="2">Leaves</tissue>
    </source>
</reference>
<feature type="transmembrane region" description="Helical" evidence="1">
    <location>
        <begin position="7"/>
        <end position="26"/>
    </location>
</feature>
<keyword evidence="1" id="KW-0812">Transmembrane</keyword>
<comment type="caution">
    <text evidence="2">The sequence shown here is derived from an EMBL/GenBank/DDBJ whole genome shotgun (WGS) entry which is preliminary data.</text>
</comment>
<keyword evidence="3" id="KW-1185">Reference proteome</keyword>
<sequence length="69" mass="7694">MILYNSDLLLFCVVVFMTAPIRFLIWDVLLSHTHGCQFGMYFCGADASLVNGLVGFTDSRLVSLRGNSF</sequence>
<dbReference type="EMBL" id="JAYMYS010000007">
    <property type="protein sequence ID" value="KAK7386418.1"/>
    <property type="molecule type" value="Genomic_DNA"/>
</dbReference>
<keyword evidence="1" id="KW-0472">Membrane</keyword>
<protein>
    <submittedName>
        <fullName evidence="2">Uncharacterized protein</fullName>
    </submittedName>
</protein>
<evidence type="ECO:0000256" key="1">
    <source>
        <dbReference type="SAM" id="Phobius"/>
    </source>
</evidence>
<evidence type="ECO:0000313" key="3">
    <source>
        <dbReference type="Proteomes" id="UP001386955"/>
    </source>
</evidence>
<dbReference type="Proteomes" id="UP001386955">
    <property type="component" value="Unassembled WGS sequence"/>
</dbReference>